<dbReference type="OrthoDB" id="2405948at2759"/>
<keyword evidence="2" id="KW-1185">Reference proteome</keyword>
<gene>
    <name evidence="1" type="ORF">BG011_006486</name>
</gene>
<sequence length="621" mass="70846">MVLTSENPVPDELFDLIIAYFVDDRETLHALLLSSRRLFLRTVPILYKSPFQLIEHSRQWNREEKDKRSALLLALLLTSRRREIAIQSAAVATTTMLTTATTTPSSLTAGHVHHPQLPRYPYRHQQSFLTATTDYLRFYTDQHNISLLRPLVTLRSMASESKTYILDESRSMTDLQTDVAISLNMYRSEKVKVIGQPIARIPLIVHYLPKLKSLVRLELSEIPYDCQIEPTIEFIRVHDACHNTLREIKIKGNDDSTHQQYPGHTNLIRIVQAMREPEVVDARHWREATDVLDQIPVDSLRTLLLALSDTPPINISVPEYLARCGKLERLRMRISDKGLFAWATAEARISMNQDHQRALSRSLLLPTSRLHHTSSSSSLSSSYLSTPPTSASWQYHHHHFYDEEPEPWLQGPPPIKSLELVGDDKSLLSAVQDAVDAFRDTLKDLKAVSMAVTMEYEPEFNIKPLTWSWPMSQLTVLDLEGEIALSFEFSALGFCPMLRTLRLSLPPYMYSTSENGDQLNDMKARIPMICLATSLMDLELYGKWTVSDALLGKMVKAMARLTNLYIVDCVEYTMGGVLEVINKSKLLASLAISKWLCIRQPNQQLLQDVRTKYPHIELVEA</sequence>
<evidence type="ECO:0000313" key="2">
    <source>
        <dbReference type="Proteomes" id="UP000726737"/>
    </source>
</evidence>
<name>A0A9P6TZY5_9FUNG</name>
<dbReference type="Proteomes" id="UP000726737">
    <property type="component" value="Unassembled WGS sequence"/>
</dbReference>
<reference evidence="1" key="1">
    <citation type="journal article" date="2020" name="Fungal Divers.">
        <title>Resolving the Mortierellaceae phylogeny through synthesis of multi-gene phylogenetics and phylogenomics.</title>
        <authorList>
            <person name="Vandepol N."/>
            <person name="Liber J."/>
            <person name="Desiro A."/>
            <person name="Na H."/>
            <person name="Kennedy M."/>
            <person name="Barry K."/>
            <person name="Grigoriev I.V."/>
            <person name="Miller A.N."/>
            <person name="O'Donnell K."/>
            <person name="Stajich J.E."/>
            <person name="Bonito G."/>
        </authorList>
    </citation>
    <scope>NUCLEOTIDE SEQUENCE</scope>
    <source>
        <strain evidence="1">KOD948</strain>
    </source>
</reference>
<dbReference type="SUPFAM" id="SSF52047">
    <property type="entry name" value="RNI-like"/>
    <property type="match status" value="1"/>
</dbReference>
<protein>
    <submittedName>
        <fullName evidence="1">Uncharacterized protein</fullName>
    </submittedName>
</protein>
<accession>A0A9P6TZY5</accession>
<evidence type="ECO:0000313" key="1">
    <source>
        <dbReference type="EMBL" id="KAG0253226.1"/>
    </source>
</evidence>
<comment type="caution">
    <text evidence="1">The sequence shown here is derived from an EMBL/GenBank/DDBJ whole genome shotgun (WGS) entry which is preliminary data.</text>
</comment>
<dbReference type="AlphaFoldDB" id="A0A9P6TZY5"/>
<proteinExistence type="predicted"/>
<organism evidence="1 2">
    <name type="scientific">Mortierella polycephala</name>
    <dbReference type="NCBI Taxonomy" id="41804"/>
    <lineage>
        <taxon>Eukaryota</taxon>
        <taxon>Fungi</taxon>
        <taxon>Fungi incertae sedis</taxon>
        <taxon>Mucoromycota</taxon>
        <taxon>Mortierellomycotina</taxon>
        <taxon>Mortierellomycetes</taxon>
        <taxon>Mortierellales</taxon>
        <taxon>Mortierellaceae</taxon>
        <taxon>Mortierella</taxon>
    </lineage>
</organism>
<dbReference type="EMBL" id="JAAAJA010000471">
    <property type="protein sequence ID" value="KAG0253226.1"/>
    <property type="molecule type" value="Genomic_DNA"/>
</dbReference>